<proteinExistence type="predicted"/>
<evidence type="ECO:0000313" key="1">
    <source>
        <dbReference type="EMBL" id="QKS69740.1"/>
    </source>
</evidence>
<gene>
    <name evidence="1" type="ORF">FLK61_23380</name>
</gene>
<organism evidence="1 2">
    <name type="scientific">Paenalkalicoccus suaedae</name>
    <dbReference type="NCBI Taxonomy" id="2592382"/>
    <lineage>
        <taxon>Bacteria</taxon>
        <taxon>Bacillati</taxon>
        <taxon>Bacillota</taxon>
        <taxon>Bacilli</taxon>
        <taxon>Bacillales</taxon>
        <taxon>Bacillaceae</taxon>
        <taxon>Paenalkalicoccus</taxon>
    </lineage>
</organism>
<dbReference type="Gene3D" id="2.60.120.200">
    <property type="match status" value="1"/>
</dbReference>
<dbReference type="RefSeq" id="WP_176007782.1">
    <property type="nucleotide sequence ID" value="NZ_CP041372.2"/>
</dbReference>
<protein>
    <submittedName>
        <fullName evidence="1">DUF1961 family protein</fullName>
    </submittedName>
</protein>
<reference evidence="2" key="1">
    <citation type="submission" date="2019-07" db="EMBL/GenBank/DDBJ databases">
        <title>Bacillus alkalisoli sp. nov. isolated from saline soil.</title>
        <authorList>
            <person name="Sun J.-Q."/>
            <person name="Xu L."/>
        </authorList>
    </citation>
    <scope>NUCLEOTIDE SEQUENCE [LARGE SCALE GENOMIC DNA]</scope>
    <source>
        <strain evidence="2">M4U3P1</strain>
    </source>
</reference>
<dbReference type="KEGG" id="psua:FLK61_23380"/>
<accession>A0A859FA33</accession>
<keyword evidence="2" id="KW-1185">Reference proteome</keyword>
<dbReference type="InterPro" id="IPR015305">
    <property type="entry name" value="DUF1961"/>
</dbReference>
<dbReference type="InterPro" id="IPR013320">
    <property type="entry name" value="ConA-like_dom_sf"/>
</dbReference>
<sequence length="229" mass="26452">MTHSQELVTYDHDFSDNSVFDDWIFEGPGKGTIESGRLVLESTVDAEAYEDHAHWVLWCKQRFSDHIKIEWTFLPLEEPGLCMIFFSADGKDQLDLFDSSLSKRTGYYPQYHSSDIHALHLSYFRHRHPEERHFRTCNLRKSAGFHLCKTAADPLPPAKDALEPYRMKLIKSGKKVSFSINDFPVLDWEDDGKEYGPTLKEGYIGFRQMAPMRAAYSDFSVTSISPRDT</sequence>
<name>A0A859FA33_9BACI</name>
<dbReference type="Pfam" id="PF09224">
    <property type="entry name" value="DUF1961"/>
    <property type="match status" value="1"/>
</dbReference>
<evidence type="ECO:0000313" key="2">
    <source>
        <dbReference type="Proteomes" id="UP000318138"/>
    </source>
</evidence>
<dbReference type="SUPFAM" id="SSF49899">
    <property type="entry name" value="Concanavalin A-like lectins/glucanases"/>
    <property type="match status" value="1"/>
</dbReference>
<dbReference type="EMBL" id="CP041372">
    <property type="protein sequence ID" value="QKS69740.1"/>
    <property type="molecule type" value="Genomic_DNA"/>
</dbReference>
<dbReference type="Proteomes" id="UP000318138">
    <property type="component" value="Chromosome"/>
</dbReference>
<dbReference type="AlphaFoldDB" id="A0A859FA33"/>